<evidence type="ECO:0000313" key="3">
    <source>
        <dbReference type="EMBL" id="CAK9147888.1"/>
    </source>
</evidence>
<gene>
    <name evidence="3" type="ORF">ILEXP_LOCUS15822</name>
</gene>
<dbReference type="AlphaFoldDB" id="A0ABC8RSC3"/>
<evidence type="ECO:0000313" key="4">
    <source>
        <dbReference type="Proteomes" id="UP001642360"/>
    </source>
</evidence>
<feature type="transmembrane region" description="Helical" evidence="2">
    <location>
        <begin position="106"/>
        <end position="129"/>
    </location>
</feature>
<accession>A0ABC8RSC3</accession>
<feature type="region of interest" description="Disordered" evidence="1">
    <location>
        <begin position="1"/>
        <end position="71"/>
    </location>
</feature>
<feature type="transmembrane region" description="Helical" evidence="2">
    <location>
        <begin position="80"/>
        <end position="100"/>
    </location>
</feature>
<keyword evidence="4" id="KW-1185">Reference proteome</keyword>
<dbReference type="PANTHER" id="PTHR34741:SF2">
    <property type="entry name" value="VESICLE TRANSPORT PROTEIN"/>
    <property type="match status" value="1"/>
</dbReference>
<keyword evidence="2" id="KW-0472">Membrane</keyword>
<feature type="compositionally biased region" description="Pro residues" evidence="1">
    <location>
        <begin position="48"/>
        <end position="64"/>
    </location>
</feature>
<keyword evidence="2" id="KW-0812">Transmembrane</keyword>
<name>A0ABC8RSC3_9AQUA</name>
<dbReference type="PANTHER" id="PTHR34741">
    <property type="entry name" value="IMAP FAMILY MEMBER 1, PUTATIVE-RELATED"/>
    <property type="match status" value="1"/>
</dbReference>
<organism evidence="3 4">
    <name type="scientific">Ilex paraguariensis</name>
    <name type="common">yerba mate</name>
    <dbReference type="NCBI Taxonomy" id="185542"/>
    <lineage>
        <taxon>Eukaryota</taxon>
        <taxon>Viridiplantae</taxon>
        <taxon>Streptophyta</taxon>
        <taxon>Embryophyta</taxon>
        <taxon>Tracheophyta</taxon>
        <taxon>Spermatophyta</taxon>
        <taxon>Magnoliopsida</taxon>
        <taxon>eudicotyledons</taxon>
        <taxon>Gunneridae</taxon>
        <taxon>Pentapetalae</taxon>
        <taxon>asterids</taxon>
        <taxon>campanulids</taxon>
        <taxon>Aquifoliales</taxon>
        <taxon>Aquifoliaceae</taxon>
        <taxon>Ilex</taxon>
    </lineage>
</organism>
<dbReference type="Proteomes" id="UP001642360">
    <property type="component" value="Unassembled WGS sequence"/>
</dbReference>
<dbReference type="EMBL" id="CAUOFW020001724">
    <property type="protein sequence ID" value="CAK9147888.1"/>
    <property type="molecule type" value="Genomic_DNA"/>
</dbReference>
<sequence>MNFSCPGLNQTQPPPPPCQHPSLSPPVLDLESTIMEAEQPQHYEQEVIPPPAPRPPPPRPPPPGNDTVAHNTEQTQDWPMVLVAFCLASAVEIALCWVQNSGRLPLLFHFLSFFILLAFTSLLVARFVASKYPIQSQALDRVGVFCVATAFFFAVTIPFPLCLKLTSWAIYALSLLVIVYCNNKGTRHVKLL</sequence>
<keyword evidence="2" id="KW-1133">Transmembrane helix</keyword>
<protein>
    <submittedName>
        <fullName evidence="3">Uncharacterized protein</fullName>
    </submittedName>
</protein>
<comment type="caution">
    <text evidence="3">The sequence shown here is derived from an EMBL/GenBank/DDBJ whole genome shotgun (WGS) entry which is preliminary data.</text>
</comment>
<evidence type="ECO:0000256" key="2">
    <source>
        <dbReference type="SAM" id="Phobius"/>
    </source>
</evidence>
<evidence type="ECO:0000256" key="1">
    <source>
        <dbReference type="SAM" id="MobiDB-lite"/>
    </source>
</evidence>
<feature type="compositionally biased region" description="Polar residues" evidence="1">
    <location>
        <begin position="1"/>
        <end position="11"/>
    </location>
</feature>
<feature type="transmembrane region" description="Helical" evidence="2">
    <location>
        <begin position="165"/>
        <end position="182"/>
    </location>
</feature>
<proteinExistence type="predicted"/>
<feature type="transmembrane region" description="Helical" evidence="2">
    <location>
        <begin position="141"/>
        <end position="159"/>
    </location>
</feature>
<reference evidence="3 4" key="1">
    <citation type="submission" date="2024-02" db="EMBL/GenBank/DDBJ databases">
        <authorList>
            <person name="Vignale AGUSTIN F."/>
            <person name="Sosa J E."/>
            <person name="Modenutti C."/>
        </authorList>
    </citation>
    <scope>NUCLEOTIDE SEQUENCE [LARGE SCALE GENOMIC DNA]</scope>
</reference>